<dbReference type="Proteomes" id="UP000271098">
    <property type="component" value="Unassembled WGS sequence"/>
</dbReference>
<dbReference type="EMBL" id="UYRT01082889">
    <property type="protein sequence ID" value="VDN26630.1"/>
    <property type="molecule type" value="Genomic_DNA"/>
</dbReference>
<dbReference type="WBParaSite" id="GPUH_0001578201-mRNA-1">
    <property type="protein sequence ID" value="GPUH_0001578201-mRNA-1"/>
    <property type="gene ID" value="GPUH_0001578201"/>
</dbReference>
<dbReference type="AlphaFoldDB" id="A0A183E469"/>
<sequence length="81" mass="9159">MLWLAVLSRIQLNIGHFKCRVITIENLLFDATGHVKLCDFGSATTDSVTPNENWSALQRTQLEDEVLKCAKFKSQSVISNY</sequence>
<protein>
    <submittedName>
        <fullName evidence="3">Protein kinase domain-containing protein</fullName>
    </submittedName>
</protein>
<reference evidence="1 2" key="2">
    <citation type="submission" date="2018-11" db="EMBL/GenBank/DDBJ databases">
        <authorList>
            <consortium name="Pathogen Informatics"/>
        </authorList>
    </citation>
    <scope>NUCLEOTIDE SEQUENCE [LARGE SCALE GENOMIC DNA]</scope>
</reference>
<gene>
    <name evidence="1" type="ORF">GPUH_LOCUS15760</name>
</gene>
<reference evidence="3" key="1">
    <citation type="submission" date="2016-06" db="UniProtKB">
        <authorList>
            <consortium name="WormBaseParasite"/>
        </authorList>
    </citation>
    <scope>IDENTIFICATION</scope>
</reference>
<keyword evidence="2" id="KW-1185">Reference proteome</keyword>
<dbReference type="SUPFAM" id="SSF56112">
    <property type="entry name" value="Protein kinase-like (PK-like)"/>
    <property type="match status" value="1"/>
</dbReference>
<evidence type="ECO:0000313" key="2">
    <source>
        <dbReference type="Proteomes" id="UP000271098"/>
    </source>
</evidence>
<proteinExistence type="predicted"/>
<accession>A0A183E469</accession>
<evidence type="ECO:0000313" key="1">
    <source>
        <dbReference type="EMBL" id="VDN26630.1"/>
    </source>
</evidence>
<dbReference type="Gene3D" id="1.10.510.10">
    <property type="entry name" value="Transferase(Phosphotransferase) domain 1"/>
    <property type="match status" value="1"/>
</dbReference>
<evidence type="ECO:0000313" key="3">
    <source>
        <dbReference type="WBParaSite" id="GPUH_0001578201-mRNA-1"/>
    </source>
</evidence>
<name>A0A183E469_9BILA</name>
<organism evidence="3">
    <name type="scientific">Gongylonema pulchrum</name>
    <dbReference type="NCBI Taxonomy" id="637853"/>
    <lineage>
        <taxon>Eukaryota</taxon>
        <taxon>Metazoa</taxon>
        <taxon>Ecdysozoa</taxon>
        <taxon>Nematoda</taxon>
        <taxon>Chromadorea</taxon>
        <taxon>Rhabditida</taxon>
        <taxon>Spirurina</taxon>
        <taxon>Spiruromorpha</taxon>
        <taxon>Spiruroidea</taxon>
        <taxon>Gongylonematidae</taxon>
        <taxon>Gongylonema</taxon>
    </lineage>
</organism>
<dbReference type="InterPro" id="IPR011009">
    <property type="entry name" value="Kinase-like_dom_sf"/>
</dbReference>
<dbReference type="OrthoDB" id="1717591at2759"/>